<name>A0A344UCV9_9NEIS</name>
<dbReference type="PROSITE" id="PS51128">
    <property type="entry name" value="ZF_DKSA_2"/>
    <property type="match status" value="1"/>
</dbReference>
<gene>
    <name evidence="6" type="ORF">DK843_01535</name>
</gene>
<feature type="zinc finger region" description="dksA C4-type" evidence="4">
    <location>
        <begin position="37"/>
        <end position="61"/>
    </location>
</feature>
<proteinExistence type="predicted"/>
<sequence>MDDFDRAQELEQRQRDQALAIQADLARASSLSSYSHCEDCGDAIPAPRRQAVLGCTRCIDCQQRQEGKR</sequence>
<dbReference type="InterPro" id="IPR000962">
    <property type="entry name" value="Znf_DskA_TraR"/>
</dbReference>
<dbReference type="Pfam" id="PF01258">
    <property type="entry name" value="zf-dskA_traR"/>
    <property type="match status" value="1"/>
</dbReference>
<accession>A0A344UCV9</accession>
<keyword evidence="2" id="KW-0863">Zinc-finger</keyword>
<dbReference type="GO" id="GO:1900378">
    <property type="term" value="P:positive regulation of secondary metabolite biosynthetic process"/>
    <property type="evidence" value="ECO:0007669"/>
    <property type="project" value="TreeGrafter"/>
</dbReference>
<dbReference type="Gene3D" id="1.20.120.910">
    <property type="entry name" value="DksA, coiled-coil domain"/>
    <property type="match status" value="1"/>
</dbReference>
<dbReference type="InterPro" id="IPR012783">
    <property type="entry name" value="Znf_C4_TraR"/>
</dbReference>
<evidence type="ECO:0000256" key="2">
    <source>
        <dbReference type="ARBA" id="ARBA00022771"/>
    </source>
</evidence>
<evidence type="ECO:0000259" key="5">
    <source>
        <dbReference type="Pfam" id="PF01258"/>
    </source>
</evidence>
<evidence type="ECO:0000256" key="1">
    <source>
        <dbReference type="ARBA" id="ARBA00022723"/>
    </source>
</evidence>
<evidence type="ECO:0000256" key="3">
    <source>
        <dbReference type="ARBA" id="ARBA00022833"/>
    </source>
</evidence>
<feature type="domain" description="Zinc finger DksA/TraR C4-type" evidence="5">
    <location>
        <begin position="33"/>
        <end position="66"/>
    </location>
</feature>
<dbReference type="PANTHER" id="PTHR38777">
    <property type="entry name" value="FELS-2 PROPHAGE PROTEIN"/>
    <property type="match status" value="1"/>
</dbReference>
<keyword evidence="1" id="KW-0479">Metal-binding</keyword>
<dbReference type="SUPFAM" id="SSF57716">
    <property type="entry name" value="Glucocorticoid receptor-like (DNA-binding domain)"/>
    <property type="match status" value="1"/>
</dbReference>
<dbReference type="NCBIfam" id="TIGR02419">
    <property type="entry name" value="C4_traR_proteo"/>
    <property type="match status" value="1"/>
</dbReference>
<dbReference type="GO" id="GO:0008270">
    <property type="term" value="F:zinc ion binding"/>
    <property type="evidence" value="ECO:0007669"/>
    <property type="project" value="UniProtKB-KW"/>
</dbReference>
<keyword evidence="3" id="KW-0862">Zinc</keyword>
<evidence type="ECO:0000256" key="4">
    <source>
        <dbReference type="PROSITE-ProRule" id="PRU00510"/>
    </source>
</evidence>
<dbReference type="EMBL" id="CP029554">
    <property type="protein sequence ID" value="AXE33107.1"/>
    <property type="molecule type" value="Genomic_DNA"/>
</dbReference>
<dbReference type="RefSeq" id="WP_114072336.1">
    <property type="nucleotide sequence ID" value="NZ_CP029554.1"/>
</dbReference>
<dbReference type="Proteomes" id="UP000252038">
    <property type="component" value="Chromosome"/>
</dbReference>
<reference evidence="6 7" key="1">
    <citation type="submission" date="2018-05" db="EMBL/GenBank/DDBJ databases">
        <title>Genome sequencing, assembly and analysis of the novel insecticidal bacterium, Chromobacterium phragmitis.</title>
        <authorList>
            <person name="Sparks M.E."/>
            <person name="Blackburn M.B."/>
            <person name="Gundersen-Rindal D.E."/>
        </authorList>
    </citation>
    <scope>NUCLEOTIDE SEQUENCE [LARGE SCALE GENOMIC DNA]</scope>
    <source>
        <strain evidence="6">IIBBL 274-1</strain>
    </source>
</reference>
<evidence type="ECO:0000313" key="7">
    <source>
        <dbReference type="Proteomes" id="UP000252038"/>
    </source>
</evidence>
<evidence type="ECO:0000313" key="6">
    <source>
        <dbReference type="EMBL" id="AXE33107.1"/>
    </source>
</evidence>
<dbReference type="PANTHER" id="PTHR38777:SF1">
    <property type="entry name" value="DNAK SUPPRESSOR PROTEIN"/>
    <property type="match status" value="1"/>
</dbReference>
<dbReference type="KEGG" id="chrb:DK843_01535"/>
<dbReference type="AlphaFoldDB" id="A0A344UCV9"/>
<organism evidence="6 7">
    <name type="scientific">Chromobacterium phragmitis</name>
    <dbReference type="NCBI Taxonomy" id="2202141"/>
    <lineage>
        <taxon>Bacteria</taxon>
        <taxon>Pseudomonadati</taxon>
        <taxon>Pseudomonadota</taxon>
        <taxon>Betaproteobacteria</taxon>
        <taxon>Neisseriales</taxon>
        <taxon>Chromobacteriaceae</taxon>
        <taxon>Chromobacterium</taxon>
    </lineage>
</organism>
<protein>
    <submittedName>
        <fullName evidence="6">Conjugal transfer protein TraR</fullName>
    </submittedName>
</protein>